<comment type="similarity">
    <text evidence="2 13">Belongs to the DNA repair enzymes AP/ExoA family.</text>
</comment>
<evidence type="ECO:0000256" key="6">
    <source>
        <dbReference type="ARBA" id="ARBA00022833"/>
    </source>
</evidence>
<dbReference type="InterPro" id="IPR010666">
    <property type="entry name" value="Znf_GRF"/>
</dbReference>
<proteinExistence type="inferred from homology"/>
<evidence type="ECO:0000313" key="16">
    <source>
        <dbReference type="Proteomes" id="UP001608902"/>
    </source>
</evidence>
<feature type="active site" description="Proton acceptor" evidence="9">
    <location>
        <position position="282"/>
    </location>
</feature>
<comment type="caution">
    <text evidence="15">The sequence shown here is derived from an EMBL/GenBank/DDBJ whole genome shotgun (WGS) entry which is preliminary data.</text>
</comment>
<sequence>MKISTWNINGLRSFPSGMKPVLFELGVDVLCVQETKINRDSLTGDLANIDGYNSYFAFPTNTKKGYSGVATFCSDFCKPVDAFDHLSIKDQSGALGDVEVDNEGRCVITVFSLCKKSNTGTWNVSDESEVIGERKLVLINVYCPRSDADSFDRFEFKMRFHYLLEERAELFRSEGFLVMIVGDFNISHKRIDHCEGDSTEDFDDQPHRLWMSKMIDHLGYVDCFRAFHANEPYCYTVWNTQTGARATNYGTRVDYILVDQKSFELGIIRNCWHATSFQGSDHCPVIAELSEDWSIDSAMKVPSLCCKLMPEFRGTQKSIRSFLVSHSSIREEKTSQNTKKRKMQKHLTHYFTKKDNSENAKSSQSVEVITDERLSIDDYAVLCFASSSTTSVQENLVKSTSFPAKDVGSSETASSKENAFSVINARKTVPLCHHGEKAVERVVKKIGPNLNKRFYSCGRPPGFQGDKNARCNFFKWI</sequence>
<evidence type="ECO:0000256" key="3">
    <source>
        <dbReference type="ARBA" id="ARBA00022723"/>
    </source>
</evidence>
<dbReference type="AlphaFoldDB" id="A0ABD6EI61"/>
<name>A0ABD6EI61_9BILA</name>
<dbReference type="Pfam" id="PF03372">
    <property type="entry name" value="Exo_endo_phos"/>
    <property type="match status" value="1"/>
</dbReference>
<dbReference type="PROSITE" id="PS51999">
    <property type="entry name" value="ZF_GRF"/>
    <property type="match status" value="1"/>
</dbReference>
<protein>
    <recommendedName>
        <fullName evidence="13">DNA-(apurinic or apyrimidinic site) endonuclease</fullName>
        <ecNumber evidence="13">3.1.-.-</ecNumber>
    </recommendedName>
</protein>
<feature type="active site" description="Proton donor/acceptor" evidence="9">
    <location>
        <position position="183"/>
    </location>
</feature>
<keyword evidence="13" id="KW-0227">DNA damage</keyword>
<dbReference type="Pfam" id="PF06839">
    <property type="entry name" value="Zn_ribbon_GRF"/>
    <property type="match status" value="1"/>
</dbReference>
<evidence type="ECO:0000256" key="5">
    <source>
        <dbReference type="ARBA" id="ARBA00022801"/>
    </source>
</evidence>
<dbReference type="NCBIfam" id="TIGR00633">
    <property type="entry name" value="xth"/>
    <property type="match status" value="1"/>
</dbReference>
<evidence type="ECO:0000256" key="13">
    <source>
        <dbReference type="RuleBase" id="RU362131"/>
    </source>
</evidence>
<evidence type="ECO:0000256" key="1">
    <source>
        <dbReference type="ARBA" id="ARBA00000493"/>
    </source>
</evidence>
<keyword evidence="6" id="KW-0862">Zinc</keyword>
<keyword evidence="8" id="KW-0539">Nucleus</keyword>
<dbReference type="InterPro" id="IPR005135">
    <property type="entry name" value="Endo/exonuclease/phosphatase"/>
</dbReference>
<evidence type="ECO:0000256" key="11">
    <source>
        <dbReference type="PIRSR" id="PIRSR604808-3"/>
    </source>
</evidence>
<dbReference type="GO" id="GO:0008311">
    <property type="term" value="F:double-stranded DNA 3'-5' DNA exonuclease activity"/>
    <property type="evidence" value="ECO:0007669"/>
    <property type="project" value="UniProtKB-EC"/>
</dbReference>
<keyword evidence="16" id="KW-1185">Reference proteome</keyword>
<evidence type="ECO:0000313" key="15">
    <source>
        <dbReference type="EMBL" id="MFH4976367.1"/>
    </source>
</evidence>
<feature type="binding site" evidence="10">
    <location>
        <position position="7"/>
    </location>
    <ligand>
        <name>Mg(2+)</name>
        <dbReference type="ChEBI" id="CHEBI:18420"/>
        <label>1</label>
    </ligand>
</feature>
<dbReference type="PROSITE" id="PS51435">
    <property type="entry name" value="AP_NUCLEASE_F1_4"/>
    <property type="match status" value="1"/>
</dbReference>
<reference evidence="15 16" key="1">
    <citation type="submission" date="2024-08" db="EMBL/GenBank/DDBJ databases">
        <title>Gnathostoma spinigerum genome.</title>
        <authorList>
            <person name="Gonzalez-Bertolin B."/>
            <person name="Monzon S."/>
            <person name="Zaballos A."/>
            <person name="Jimenez P."/>
            <person name="Dekumyoy P."/>
            <person name="Varona S."/>
            <person name="Cuesta I."/>
            <person name="Sumanam S."/>
            <person name="Adisakwattana P."/>
            <person name="Gasser R.B."/>
            <person name="Hernandez-Gonzalez A."/>
            <person name="Young N.D."/>
            <person name="Perteguer M.J."/>
        </authorList>
    </citation>
    <scope>NUCLEOTIDE SEQUENCE [LARGE SCALE GENOMIC DNA]</scope>
    <source>
        <strain evidence="15">AL3</strain>
        <tissue evidence="15">Liver</tissue>
    </source>
</reference>
<evidence type="ECO:0000256" key="7">
    <source>
        <dbReference type="ARBA" id="ARBA00022842"/>
    </source>
</evidence>
<organism evidence="15 16">
    <name type="scientific">Gnathostoma spinigerum</name>
    <dbReference type="NCBI Taxonomy" id="75299"/>
    <lineage>
        <taxon>Eukaryota</taxon>
        <taxon>Metazoa</taxon>
        <taxon>Ecdysozoa</taxon>
        <taxon>Nematoda</taxon>
        <taxon>Chromadorea</taxon>
        <taxon>Rhabditida</taxon>
        <taxon>Spirurina</taxon>
        <taxon>Gnathostomatomorpha</taxon>
        <taxon>Gnathostomatoidea</taxon>
        <taxon>Gnathostomatidae</taxon>
        <taxon>Gnathostoma</taxon>
    </lineage>
</organism>
<dbReference type="EC" id="3.1.-.-" evidence="13"/>
<keyword evidence="7 10" id="KW-0460">Magnesium</keyword>
<feature type="binding site" evidence="10">
    <location>
        <position position="282"/>
    </location>
    <ligand>
        <name>Mg(2+)</name>
        <dbReference type="ChEBI" id="CHEBI:18420"/>
        <label>1</label>
    </ligand>
</feature>
<evidence type="ECO:0000259" key="14">
    <source>
        <dbReference type="PROSITE" id="PS51999"/>
    </source>
</evidence>
<feature type="site" description="Transition state stabilizer" evidence="11">
    <location>
        <position position="185"/>
    </location>
</feature>
<keyword evidence="4 12" id="KW-0863">Zinc-finger</keyword>
<keyword evidence="10" id="KW-0464">Manganese</keyword>
<evidence type="ECO:0000256" key="12">
    <source>
        <dbReference type="PROSITE-ProRule" id="PRU01343"/>
    </source>
</evidence>
<comment type="cofactor">
    <cofactor evidence="10 13">
        <name>Mg(2+)</name>
        <dbReference type="ChEBI" id="CHEBI:18420"/>
    </cofactor>
    <cofactor evidence="10 13">
        <name>Mn(2+)</name>
        <dbReference type="ChEBI" id="CHEBI:29035"/>
    </cofactor>
    <text evidence="10 13">Probably binds two magnesium or manganese ions per subunit.</text>
</comment>
<dbReference type="Gene3D" id="3.60.10.10">
    <property type="entry name" value="Endonuclease/exonuclease/phosphatase"/>
    <property type="match status" value="1"/>
</dbReference>
<feature type="binding site" evidence="10">
    <location>
        <position position="281"/>
    </location>
    <ligand>
        <name>Mg(2+)</name>
        <dbReference type="ChEBI" id="CHEBI:18420"/>
        <label>1</label>
    </ligand>
</feature>
<feature type="active site" evidence="9">
    <location>
        <position position="142"/>
    </location>
</feature>
<comment type="catalytic activity">
    <reaction evidence="1">
        <text>Exonucleolytic cleavage in the 3'- to 5'-direction to yield nucleoside 5'-phosphates.</text>
        <dbReference type="EC" id="3.1.11.2"/>
    </reaction>
</comment>
<evidence type="ECO:0000256" key="10">
    <source>
        <dbReference type="PIRSR" id="PIRSR604808-2"/>
    </source>
</evidence>
<keyword evidence="3 10" id="KW-0479">Metal-binding</keyword>
<accession>A0ABD6EI61</accession>
<feature type="site" description="Important for catalytic activity" evidence="11">
    <location>
        <position position="254"/>
    </location>
</feature>
<feature type="domain" description="GRF-type" evidence="14">
    <location>
        <begin position="432"/>
        <end position="477"/>
    </location>
</feature>
<evidence type="ECO:0000256" key="4">
    <source>
        <dbReference type="ARBA" id="ARBA00022771"/>
    </source>
</evidence>
<feature type="binding site" evidence="10">
    <location>
        <position position="183"/>
    </location>
    <ligand>
        <name>Mg(2+)</name>
        <dbReference type="ChEBI" id="CHEBI:18420"/>
        <label>1</label>
    </ligand>
</feature>
<dbReference type="GO" id="GO:0008270">
    <property type="term" value="F:zinc ion binding"/>
    <property type="evidence" value="ECO:0007669"/>
    <property type="project" value="UniProtKB-KW"/>
</dbReference>
<dbReference type="EMBL" id="JBGFUD010001496">
    <property type="protein sequence ID" value="MFH4976367.1"/>
    <property type="molecule type" value="Genomic_DNA"/>
</dbReference>
<gene>
    <name evidence="15" type="ORF">AB6A40_003076</name>
</gene>
<dbReference type="InterPro" id="IPR036691">
    <property type="entry name" value="Endo/exonu/phosph_ase_sf"/>
</dbReference>
<feature type="site" description="Interaction with DNA substrate" evidence="11">
    <location>
        <position position="282"/>
    </location>
</feature>
<dbReference type="PANTHER" id="PTHR22748">
    <property type="entry name" value="AP ENDONUCLEASE"/>
    <property type="match status" value="1"/>
</dbReference>
<keyword evidence="5" id="KW-0378">Hydrolase</keyword>
<dbReference type="SUPFAM" id="SSF56219">
    <property type="entry name" value="DNase I-like"/>
    <property type="match status" value="1"/>
</dbReference>
<keyword evidence="13" id="KW-0234">DNA repair</keyword>
<feature type="binding site" evidence="10">
    <location>
        <position position="185"/>
    </location>
    <ligand>
        <name>Mg(2+)</name>
        <dbReference type="ChEBI" id="CHEBI:18420"/>
        <label>1</label>
    </ligand>
</feature>
<evidence type="ECO:0000256" key="8">
    <source>
        <dbReference type="ARBA" id="ARBA00023242"/>
    </source>
</evidence>
<dbReference type="InterPro" id="IPR004808">
    <property type="entry name" value="AP_endonuc_1"/>
</dbReference>
<evidence type="ECO:0000256" key="2">
    <source>
        <dbReference type="ARBA" id="ARBA00007092"/>
    </source>
</evidence>
<dbReference type="Proteomes" id="UP001608902">
    <property type="component" value="Unassembled WGS sequence"/>
</dbReference>
<dbReference type="GO" id="GO:0006281">
    <property type="term" value="P:DNA repair"/>
    <property type="evidence" value="ECO:0007669"/>
    <property type="project" value="UniProtKB-KW"/>
</dbReference>
<feature type="binding site" evidence="10">
    <location>
        <position position="34"/>
    </location>
    <ligand>
        <name>Mg(2+)</name>
        <dbReference type="ChEBI" id="CHEBI:18420"/>
        <label>1</label>
    </ligand>
</feature>
<evidence type="ECO:0000256" key="9">
    <source>
        <dbReference type="PIRSR" id="PIRSR604808-1"/>
    </source>
</evidence>
<dbReference type="PANTHER" id="PTHR22748:SF4">
    <property type="entry name" value="DNA-(APURINIC OR APYRIMIDINIC SITE) ENDONUCLEASE 2"/>
    <property type="match status" value="1"/>
</dbReference>